<feature type="domain" description="Alkaline proteinase inhibitor/ Outer membrane lipoprotein Omp19" evidence="9">
    <location>
        <begin position="85"/>
        <end position="175"/>
    </location>
</feature>
<feature type="region of interest" description="Disordered" evidence="8">
    <location>
        <begin position="41"/>
        <end position="60"/>
    </location>
</feature>
<evidence type="ECO:0000313" key="11">
    <source>
        <dbReference type="Proteomes" id="UP000236959"/>
    </source>
</evidence>
<protein>
    <submittedName>
        <fullName evidence="10">Protease inhibitor Inh</fullName>
    </submittedName>
</protein>
<reference evidence="10 11" key="1">
    <citation type="submission" date="2018-01" db="EMBL/GenBank/DDBJ databases">
        <title>Genomic Encyclopedia of Archaeal and Bacterial Type Strains, Phase II (KMG-II): from individual species to whole genera.</title>
        <authorList>
            <person name="Goeker M."/>
        </authorList>
    </citation>
    <scope>NUCLEOTIDE SEQUENCE [LARGE SCALE GENOMIC DNA]</scope>
    <source>
        <strain evidence="10 11">DSM 17023</strain>
    </source>
</reference>
<evidence type="ECO:0000259" key="9">
    <source>
        <dbReference type="Pfam" id="PF02974"/>
    </source>
</evidence>
<dbReference type="InterPro" id="IPR021140">
    <property type="entry name" value="Inh/Omp19"/>
</dbReference>
<keyword evidence="6" id="KW-0998">Cell outer membrane</keyword>
<dbReference type="InterPro" id="IPR016085">
    <property type="entry name" value="Protease_inh_B-barrel_dom"/>
</dbReference>
<dbReference type="PROSITE" id="PS51257">
    <property type="entry name" value="PROKAR_LIPOPROTEIN"/>
    <property type="match status" value="1"/>
</dbReference>
<dbReference type="GO" id="GO:0009279">
    <property type="term" value="C:cell outer membrane"/>
    <property type="evidence" value="ECO:0007669"/>
    <property type="project" value="UniProtKB-SubCell"/>
</dbReference>
<keyword evidence="11" id="KW-1185">Reference proteome</keyword>
<dbReference type="PIRSF" id="PIRSF034005">
    <property type="entry name" value="OM_lipoprot_Omp19_bac"/>
    <property type="match status" value="1"/>
</dbReference>
<evidence type="ECO:0000256" key="7">
    <source>
        <dbReference type="ARBA" id="ARBA00023288"/>
    </source>
</evidence>
<evidence type="ECO:0000256" key="8">
    <source>
        <dbReference type="SAM" id="MobiDB-lite"/>
    </source>
</evidence>
<keyword evidence="4" id="KW-0472">Membrane</keyword>
<evidence type="ECO:0000256" key="5">
    <source>
        <dbReference type="ARBA" id="ARBA00023139"/>
    </source>
</evidence>
<dbReference type="GO" id="GO:0004866">
    <property type="term" value="F:endopeptidase inhibitor activity"/>
    <property type="evidence" value="ECO:0007669"/>
    <property type="project" value="InterPro"/>
</dbReference>
<dbReference type="Proteomes" id="UP000236959">
    <property type="component" value="Unassembled WGS sequence"/>
</dbReference>
<keyword evidence="5" id="KW-0564">Palmitate</keyword>
<organism evidence="10 11">
    <name type="scientific">Roseibium marinum</name>
    <dbReference type="NCBI Taxonomy" id="281252"/>
    <lineage>
        <taxon>Bacteria</taxon>
        <taxon>Pseudomonadati</taxon>
        <taxon>Pseudomonadota</taxon>
        <taxon>Alphaproteobacteria</taxon>
        <taxon>Hyphomicrobiales</taxon>
        <taxon>Stappiaceae</taxon>
        <taxon>Roseibium</taxon>
    </lineage>
</organism>
<evidence type="ECO:0000256" key="6">
    <source>
        <dbReference type="ARBA" id="ARBA00023237"/>
    </source>
</evidence>
<evidence type="ECO:0000256" key="3">
    <source>
        <dbReference type="ARBA" id="ARBA00022729"/>
    </source>
</evidence>
<sequence>MMRAGKLVLVVGLVVLAAGCQRFSGGRNYAAPLPATPTTPVGSGSLAPLDPNAPPVATAGLDPAAAPADLASNPVAAPSGAQDIGRTDLLGGWELSSAGENCKAFMTLTTWSGGYRANTRGCATPALTGIAAWDLNGNQVVLKDGTGLIVAQLYSSAPGRFDGQTSTGSPISLYR</sequence>
<evidence type="ECO:0000313" key="10">
    <source>
        <dbReference type="EMBL" id="POF34051.1"/>
    </source>
</evidence>
<accession>A0A2S3V253</accession>
<proteinExistence type="inferred from homology"/>
<dbReference type="OrthoDB" id="7677911at2"/>
<comment type="caution">
    <text evidence="10">The sequence shown here is derived from an EMBL/GenBank/DDBJ whole genome shotgun (WGS) entry which is preliminary data.</text>
</comment>
<gene>
    <name evidence="10" type="ORF">CLV41_101502</name>
</gene>
<keyword evidence="7" id="KW-0449">Lipoprotein</keyword>
<evidence type="ECO:0000256" key="4">
    <source>
        <dbReference type="ARBA" id="ARBA00023136"/>
    </source>
</evidence>
<keyword evidence="3" id="KW-0732">Signal</keyword>
<comment type="similarity">
    <text evidence="2">Belongs to the rhizobiaceae omp19 lipoprotein family.</text>
</comment>
<dbReference type="SUPFAM" id="SSF50882">
    <property type="entry name" value="beta-Barrel protease inhibitors"/>
    <property type="match status" value="1"/>
</dbReference>
<name>A0A2S3V253_9HYPH</name>
<dbReference type="Gene3D" id="2.40.128.10">
    <property type="match status" value="1"/>
</dbReference>
<dbReference type="EMBL" id="PPCN01000001">
    <property type="protein sequence ID" value="POF34051.1"/>
    <property type="molecule type" value="Genomic_DNA"/>
</dbReference>
<dbReference type="Pfam" id="PF02974">
    <property type="entry name" value="Inh"/>
    <property type="match status" value="1"/>
</dbReference>
<dbReference type="AlphaFoldDB" id="A0A2S3V253"/>
<evidence type="ECO:0000256" key="2">
    <source>
        <dbReference type="ARBA" id="ARBA00007138"/>
    </source>
</evidence>
<comment type="subcellular location">
    <subcellularLocation>
        <location evidence="1">Cell outer membrane</location>
        <topology evidence="1">Lipid-anchor</topology>
    </subcellularLocation>
</comment>
<dbReference type="InterPro" id="IPR010571">
    <property type="entry name" value="OM_lipoprot_Omp19_bac"/>
</dbReference>
<evidence type="ECO:0000256" key="1">
    <source>
        <dbReference type="ARBA" id="ARBA00004459"/>
    </source>
</evidence>